<evidence type="ECO:0000313" key="2">
    <source>
        <dbReference type="Proteomes" id="UP000015102"/>
    </source>
</evidence>
<sequence>MVLCVKVGLVFCGILSLALATRKKTLN</sequence>
<evidence type="ECO:0000313" key="1">
    <source>
        <dbReference type="EnsemblMetazoa" id="MESCA004186-PA"/>
    </source>
</evidence>
<dbReference type="Proteomes" id="UP000015102">
    <property type="component" value="Unassembled WGS sequence"/>
</dbReference>
<proteinExistence type="predicted"/>
<reference evidence="2" key="1">
    <citation type="submission" date="2013-02" db="EMBL/GenBank/DDBJ databases">
        <authorList>
            <person name="Hughes D."/>
        </authorList>
    </citation>
    <scope>NUCLEOTIDE SEQUENCE</scope>
    <source>
        <strain>Durham</strain>
        <strain evidence="2">NC isolate 2 -- Noor lab</strain>
    </source>
</reference>
<protein>
    <submittedName>
        <fullName evidence="1">Uncharacterized protein</fullName>
    </submittedName>
</protein>
<reference evidence="1" key="2">
    <citation type="submission" date="2015-06" db="UniProtKB">
        <authorList>
            <consortium name="EnsemblMetazoa"/>
        </authorList>
    </citation>
    <scope>IDENTIFICATION</scope>
</reference>
<dbReference type="HOGENOM" id="CLU_3415391_0_0_1"/>
<organism evidence="1 2">
    <name type="scientific">Megaselia scalaris</name>
    <name type="common">Humpbacked fly</name>
    <name type="synonym">Phora scalaris</name>
    <dbReference type="NCBI Taxonomy" id="36166"/>
    <lineage>
        <taxon>Eukaryota</taxon>
        <taxon>Metazoa</taxon>
        <taxon>Ecdysozoa</taxon>
        <taxon>Arthropoda</taxon>
        <taxon>Hexapoda</taxon>
        <taxon>Insecta</taxon>
        <taxon>Pterygota</taxon>
        <taxon>Neoptera</taxon>
        <taxon>Endopterygota</taxon>
        <taxon>Diptera</taxon>
        <taxon>Brachycera</taxon>
        <taxon>Muscomorpha</taxon>
        <taxon>Platypezoidea</taxon>
        <taxon>Phoridae</taxon>
        <taxon>Megaseliini</taxon>
        <taxon>Megaselia</taxon>
    </lineage>
</organism>
<name>T1GL03_MEGSC</name>
<dbReference type="EMBL" id="CAQQ02194417">
    <property type="status" value="NOT_ANNOTATED_CDS"/>
    <property type="molecule type" value="Genomic_DNA"/>
</dbReference>
<keyword evidence="2" id="KW-1185">Reference proteome</keyword>
<accession>T1GL03</accession>
<dbReference type="EnsemblMetazoa" id="MESCA004186-RA">
    <property type="protein sequence ID" value="MESCA004186-PA"/>
    <property type="gene ID" value="MESCA004186"/>
</dbReference>
<dbReference type="AlphaFoldDB" id="T1GL03"/>